<dbReference type="OrthoDB" id="660047at2"/>
<accession>A0A4R5D461</accession>
<feature type="transmembrane region" description="Helical" evidence="1">
    <location>
        <begin position="307"/>
        <end position="324"/>
    </location>
</feature>
<protein>
    <recommendedName>
        <fullName evidence="4">DUF2157 domain-containing protein</fullName>
    </recommendedName>
</protein>
<comment type="caution">
    <text evidence="2">The sequence shown here is derived from an EMBL/GenBank/DDBJ whole genome shotgun (WGS) entry which is preliminary data.</text>
</comment>
<evidence type="ECO:0000256" key="1">
    <source>
        <dbReference type="SAM" id="Phobius"/>
    </source>
</evidence>
<feature type="transmembrane region" description="Helical" evidence="1">
    <location>
        <begin position="179"/>
        <end position="197"/>
    </location>
</feature>
<proteinExistence type="predicted"/>
<organism evidence="2 3">
    <name type="scientific">Flavobacterium sandaracinum</name>
    <dbReference type="NCBI Taxonomy" id="2541733"/>
    <lineage>
        <taxon>Bacteria</taxon>
        <taxon>Pseudomonadati</taxon>
        <taxon>Bacteroidota</taxon>
        <taxon>Flavobacteriia</taxon>
        <taxon>Flavobacteriales</taxon>
        <taxon>Flavobacteriaceae</taxon>
        <taxon>Flavobacterium</taxon>
    </lineage>
</organism>
<keyword evidence="1" id="KW-1133">Transmembrane helix</keyword>
<evidence type="ECO:0008006" key="4">
    <source>
        <dbReference type="Google" id="ProtNLM"/>
    </source>
</evidence>
<evidence type="ECO:0000313" key="2">
    <source>
        <dbReference type="EMBL" id="TDE07247.1"/>
    </source>
</evidence>
<feature type="transmembrane region" description="Helical" evidence="1">
    <location>
        <begin position="156"/>
        <end position="173"/>
    </location>
</feature>
<dbReference type="EMBL" id="SMFN01000002">
    <property type="protein sequence ID" value="TDE07247.1"/>
    <property type="molecule type" value="Genomic_DNA"/>
</dbReference>
<dbReference type="Proteomes" id="UP000294644">
    <property type="component" value="Unassembled WGS sequence"/>
</dbReference>
<sequence length="387" mass="43076">MIVYDKTTLQNKALLDEAQSLQKAGFIALEQYQSFEKKLIVLKTHDNLLIRALFFILGAFLYSSLCGFVTLTTLETLNENYEYLVFFFALIGFVGAEILAQSKFYGHGLDDAFILGSQLTFAFAIGIASNSNELLIAALVTITAVLSYLRYLHLSMALLFCMAFTATLIFGILELDESIHPFLPFLMMSFAAALYFGSKTTMQKLTAPFYLNGLLLAKNFALILFYFSGNYLVVRELSIQLLQQDVKPGTDIPFALLFYAFTFIVPAAFLFFALVKKDRILLWIGLLTLCFSVYTIRFYYAIMPIEIALTIWGALIFALTLIAIKKLKNKETGITFQPDRFTKTNAFLNAEILIASQMGGIKPEVTIESPMDFGGGGFSGGGSDGSF</sequence>
<keyword evidence="1" id="KW-0472">Membrane</keyword>
<keyword evidence="3" id="KW-1185">Reference proteome</keyword>
<feature type="transmembrane region" description="Helical" evidence="1">
    <location>
        <begin position="48"/>
        <end position="71"/>
    </location>
</feature>
<keyword evidence="1" id="KW-0812">Transmembrane</keyword>
<evidence type="ECO:0000313" key="3">
    <source>
        <dbReference type="Proteomes" id="UP000294644"/>
    </source>
</evidence>
<feature type="transmembrane region" description="Helical" evidence="1">
    <location>
        <begin position="280"/>
        <end position="301"/>
    </location>
</feature>
<gene>
    <name evidence="2" type="ORF">E0F91_02855</name>
</gene>
<dbReference type="AlphaFoldDB" id="A0A4R5D461"/>
<feature type="transmembrane region" description="Helical" evidence="1">
    <location>
        <begin position="83"/>
        <end position="100"/>
    </location>
</feature>
<dbReference type="RefSeq" id="WP_132064841.1">
    <property type="nucleotide sequence ID" value="NZ_SMFN01000002.1"/>
</dbReference>
<feature type="transmembrane region" description="Helical" evidence="1">
    <location>
        <begin position="209"/>
        <end position="232"/>
    </location>
</feature>
<reference evidence="2 3" key="1">
    <citation type="submission" date="2019-03" db="EMBL/GenBank/DDBJ databases">
        <title>Flavobacterium LB-D12 sp. nov., isolated from arctic soil.</title>
        <authorList>
            <person name="Chaudhary D.K."/>
        </authorList>
    </citation>
    <scope>NUCLEOTIDE SEQUENCE [LARGE SCALE GENOMIC DNA]</scope>
    <source>
        <strain evidence="2 3">LB-D12</strain>
    </source>
</reference>
<name>A0A4R5D461_9FLAO</name>
<feature type="transmembrane region" description="Helical" evidence="1">
    <location>
        <begin position="252"/>
        <end position="273"/>
    </location>
</feature>